<dbReference type="AlphaFoldDB" id="A0A9W6BJP8"/>
<reference evidence="4" key="1">
    <citation type="submission" date="2022-08" db="EMBL/GenBank/DDBJ databases">
        <authorList>
            <person name="Takahashi K."/>
            <person name="Suzuki S."/>
            <person name="Kawachi M."/>
            <person name="Higashiyama T."/>
            <person name="Nozaki H."/>
        </authorList>
    </citation>
    <scope>NUCLEOTIDE SEQUENCE</scope>
    <source>
        <strain evidence="4">NIES-4479</strain>
    </source>
</reference>
<protein>
    <submittedName>
        <fullName evidence="4">Uncharacterized protein</fullName>
    </submittedName>
</protein>
<sequence length="702" mass="71994">MQTAVDTKTESQKSGALGRAFTSVDAAAYVTVTAAPSATAPASHGGMAPQTSATVISSALSGGHAHQKEPERSTAGEAPAGVAFPQRSAKLQHVPSLHEQFIEDVQQGELALPELGTMSHAPAHGLESPAAGGGGGGGAGVDAAAAWAPAGPPPATPQQQSLRVTNQKRLRAMRSEEVNLHGGGGGIIITGIPEVPAVAVGGGTGFAGAADANLLDVPPPTGGWDVAGTLDSGAAGPRVVTTAIESDNSFIAGSVKRARRVCDEDQQQQQQRPHCWGPYGAAPPPAVAPTTSLPPPASMAAAPGDDVQHQELPSLFASNELEELSRLQDLMEKELAQLQVYQGKWVAEEGGELLSPPLPLAAHGSFLMDFETGGTPGGGGADGGAVPLEDLDQLAEDLARDLDLAVPIISRDEPLPVPPPQQPPATLPVPPPPPQQQQPVAAVGGVELPPAEHAGMKSATEEVVDQLVEVSGTFYAIMEKLQGAGVLPPERRLPPPPPRSAPGMLRQLKKAGDMDPKFALEFMAKKAAKYRDLYEQMVNVGVLTPLPSLLPTQQQQPAVQPLPPTQEGFAAADGGHAAAFLPPPPPTAATAAGLPRTSAAAATAAGLPRTSAAAAAAVQIADLPSRDVGEPKPRREQYMASFNLTRSGTTLMVSFNLNATGSRIVARFNSKGPPVTLVVVDAGYAKLEAPIPVVVWVQPAAE</sequence>
<feature type="region of interest" description="Disordered" evidence="2">
    <location>
        <begin position="261"/>
        <end position="304"/>
    </location>
</feature>
<feature type="region of interest" description="Disordered" evidence="2">
    <location>
        <begin position="59"/>
        <end position="78"/>
    </location>
</feature>
<comment type="caution">
    <text evidence="4">The sequence shown here is derived from an EMBL/GenBank/DDBJ whole genome shotgun (WGS) entry which is preliminary data.</text>
</comment>
<evidence type="ECO:0000256" key="1">
    <source>
        <dbReference type="SAM" id="Coils"/>
    </source>
</evidence>
<reference evidence="4 5" key="2">
    <citation type="journal article" date="2023" name="Commun. Biol.">
        <title>Reorganization of the ancestral sex-determining regions during the evolution of trioecy in Pleodorina starrii.</title>
        <authorList>
            <person name="Takahashi K."/>
            <person name="Suzuki S."/>
            <person name="Kawai-Toyooka H."/>
            <person name="Yamamoto K."/>
            <person name="Hamaji T."/>
            <person name="Ootsuki R."/>
            <person name="Yamaguchi H."/>
            <person name="Kawachi M."/>
            <person name="Higashiyama T."/>
            <person name="Nozaki H."/>
        </authorList>
    </citation>
    <scope>NUCLEOTIDE SEQUENCE [LARGE SCALE GENOMIC DNA]</scope>
    <source>
        <strain evidence="4 5">NIES-4479</strain>
    </source>
</reference>
<dbReference type="Proteomes" id="UP001165080">
    <property type="component" value="Unassembled WGS sequence"/>
</dbReference>
<evidence type="ECO:0000256" key="2">
    <source>
        <dbReference type="SAM" id="MobiDB-lite"/>
    </source>
</evidence>
<feature type="compositionally biased region" description="Pro residues" evidence="2">
    <location>
        <begin position="415"/>
        <end position="436"/>
    </location>
</feature>
<keyword evidence="1" id="KW-0175">Coiled coil</keyword>
<feature type="region of interest" description="Disordered" evidence="2">
    <location>
        <begin position="410"/>
        <end position="440"/>
    </location>
</feature>
<feature type="region of interest" description="Disordered" evidence="2">
    <location>
        <begin position="119"/>
        <end position="138"/>
    </location>
</feature>
<dbReference type="EMBL" id="BRXU01000001">
    <property type="protein sequence ID" value="GLC48032.1"/>
    <property type="molecule type" value="Genomic_DNA"/>
</dbReference>
<accession>A0A9W6BJP8</accession>
<dbReference type="EMBL" id="BRXU01000007">
    <property type="protein sequence ID" value="GLC53093.1"/>
    <property type="molecule type" value="Genomic_DNA"/>
</dbReference>
<name>A0A9W6BJP8_9CHLO</name>
<gene>
    <name evidence="4" type="primary">PLESTB001108</name>
    <name evidence="3" type="synonym">PLESTB000064</name>
    <name evidence="3" type="ORF">PLESTB_000051500</name>
    <name evidence="4" type="ORF">PLESTB_000707000</name>
</gene>
<keyword evidence="5" id="KW-1185">Reference proteome</keyword>
<organism evidence="4 5">
    <name type="scientific">Pleodorina starrii</name>
    <dbReference type="NCBI Taxonomy" id="330485"/>
    <lineage>
        <taxon>Eukaryota</taxon>
        <taxon>Viridiplantae</taxon>
        <taxon>Chlorophyta</taxon>
        <taxon>core chlorophytes</taxon>
        <taxon>Chlorophyceae</taxon>
        <taxon>CS clade</taxon>
        <taxon>Chlamydomonadales</taxon>
        <taxon>Volvocaceae</taxon>
        <taxon>Pleodorina</taxon>
    </lineage>
</organism>
<evidence type="ECO:0000313" key="5">
    <source>
        <dbReference type="Proteomes" id="UP001165080"/>
    </source>
</evidence>
<evidence type="ECO:0000313" key="4">
    <source>
        <dbReference type="EMBL" id="GLC53093.1"/>
    </source>
</evidence>
<dbReference type="PANTHER" id="PTHR48148:SF2">
    <property type="entry name" value="PA14 DOMAIN-CONTAINING PROTEIN"/>
    <property type="match status" value="1"/>
</dbReference>
<evidence type="ECO:0000313" key="3">
    <source>
        <dbReference type="EMBL" id="GLC48032.1"/>
    </source>
</evidence>
<proteinExistence type="predicted"/>
<dbReference type="PANTHER" id="PTHR48148">
    <property type="entry name" value="KERATINOCYTE PROLINE-RICH PROTEIN"/>
    <property type="match status" value="1"/>
</dbReference>
<feature type="compositionally biased region" description="Pro residues" evidence="2">
    <location>
        <begin position="281"/>
        <end position="297"/>
    </location>
</feature>
<feature type="coiled-coil region" evidence="1">
    <location>
        <begin position="317"/>
        <end position="344"/>
    </location>
</feature>